<evidence type="ECO:0000256" key="9">
    <source>
        <dbReference type="HAMAP-Rule" id="MF_01917"/>
    </source>
</evidence>
<dbReference type="SMART" id="SM00155">
    <property type="entry name" value="PLDc"/>
    <property type="match status" value="2"/>
</dbReference>
<dbReference type="GO" id="GO:0008808">
    <property type="term" value="F:cardiolipin synthase activity"/>
    <property type="evidence" value="ECO:0007669"/>
    <property type="project" value="InterPro"/>
</dbReference>
<dbReference type="NCBIfam" id="NF008427">
    <property type="entry name" value="PRK11263.1"/>
    <property type="match status" value="1"/>
</dbReference>
<keyword evidence="6 9" id="KW-0472">Membrane</keyword>
<evidence type="ECO:0000256" key="8">
    <source>
        <dbReference type="ARBA" id="ARBA00023264"/>
    </source>
</evidence>
<accession>A0A1I7KMH1</accession>
<gene>
    <name evidence="9" type="primary">clsB</name>
    <name evidence="11" type="ORF">SAMN04487955_1275</name>
</gene>
<feature type="active site" evidence="9">
    <location>
        <position position="120"/>
    </location>
</feature>
<feature type="active site" evidence="9">
    <location>
        <position position="294"/>
    </location>
</feature>
<dbReference type="Pfam" id="PF13091">
    <property type="entry name" value="PLDc_2"/>
    <property type="match status" value="2"/>
</dbReference>
<dbReference type="InterPro" id="IPR025202">
    <property type="entry name" value="PLD-like_dom"/>
</dbReference>
<keyword evidence="12" id="KW-1185">Reference proteome</keyword>
<comment type="subcellular location">
    <subcellularLocation>
        <location evidence="9">Cell membrane</location>
        <topology evidence="9">Peripheral membrane protein</topology>
    </subcellularLocation>
</comment>
<evidence type="ECO:0000313" key="11">
    <source>
        <dbReference type="EMBL" id="SFU98606.1"/>
    </source>
</evidence>
<dbReference type="PROSITE" id="PS50035">
    <property type="entry name" value="PLD"/>
    <property type="match status" value="2"/>
</dbReference>
<feature type="domain" description="PLD phosphodiesterase" evidence="10">
    <location>
        <begin position="282"/>
        <end position="309"/>
    </location>
</feature>
<keyword evidence="3 9" id="KW-0808">Transferase</keyword>
<dbReference type="GO" id="GO:0032049">
    <property type="term" value="P:cardiolipin biosynthetic process"/>
    <property type="evidence" value="ECO:0007669"/>
    <property type="project" value="InterPro"/>
</dbReference>
<keyword evidence="5 9" id="KW-0443">Lipid metabolism</keyword>
<feature type="active site" evidence="9">
    <location>
        <position position="113"/>
    </location>
</feature>
<dbReference type="Proteomes" id="UP000198693">
    <property type="component" value="Unassembled WGS sequence"/>
</dbReference>
<feature type="domain" description="PLD phosphodiesterase" evidence="10">
    <location>
        <begin position="108"/>
        <end position="135"/>
    </location>
</feature>
<dbReference type="PANTHER" id="PTHR21248:SF23">
    <property type="entry name" value="CARDIOLIPIN SYNTHASE B"/>
    <property type="match status" value="1"/>
</dbReference>
<keyword evidence="8 9" id="KW-1208">Phospholipid metabolism</keyword>
<evidence type="ECO:0000313" key="12">
    <source>
        <dbReference type="Proteomes" id="UP000198693"/>
    </source>
</evidence>
<organism evidence="11 12">
    <name type="scientific">Halomonas korlensis</name>
    <dbReference type="NCBI Taxonomy" id="463301"/>
    <lineage>
        <taxon>Bacteria</taxon>
        <taxon>Pseudomonadati</taxon>
        <taxon>Pseudomonadota</taxon>
        <taxon>Gammaproteobacteria</taxon>
        <taxon>Oceanospirillales</taxon>
        <taxon>Halomonadaceae</taxon>
        <taxon>Halomonas</taxon>
    </lineage>
</organism>
<dbReference type="GO" id="GO:0005886">
    <property type="term" value="C:plasma membrane"/>
    <property type="evidence" value="ECO:0007669"/>
    <property type="project" value="UniProtKB-SubCell"/>
</dbReference>
<dbReference type="EMBL" id="FPBP01000027">
    <property type="protein sequence ID" value="SFU98606.1"/>
    <property type="molecule type" value="Genomic_DNA"/>
</dbReference>
<dbReference type="EC" id="2.7.8.-" evidence="9"/>
<comment type="similarity">
    <text evidence="9">Belongs to the phospholipase D family. Cardiolipin synthase subfamily. ClsB sub-subfamily.</text>
</comment>
<dbReference type="Gene3D" id="3.30.870.10">
    <property type="entry name" value="Endonuclease Chain A"/>
    <property type="match status" value="2"/>
</dbReference>
<evidence type="ECO:0000259" key="10">
    <source>
        <dbReference type="PROSITE" id="PS50035"/>
    </source>
</evidence>
<evidence type="ECO:0000256" key="2">
    <source>
        <dbReference type="ARBA" id="ARBA00022516"/>
    </source>
</evidence>
<dbReference type="AlphaFoldDB" id="A0A1I7KMH1"/>
<reference evidence="12" key="1">
    <citation type="submission" date="2016-10" db="EMBL/GenBank/DDBJ databases">
        <authorList>
            <person name="Varghese N."/>
            <person name="Submissions S."/>
        </authorList>
    </citation>
    <scope>NUCLEOTIDE SEQUENCE [LARGE SCALE GENOMIC DNA]</scope>
    <source>
        <strain evidence="12">CGMCC 1.6981</strain>
    </source>
</reference>
<dbReference type="CDD" id="cd09159">
    <property type="entry name" value="PLDc_ybhO_like_2"/>
    <property type="match status" value="1"/>
</dbReference>
<dbReference type="PANTHER" id="PTHR21248">
    <property type="entry name" value="CARDIOLIPIN SYNTHASE"/>
    <property type="match status" value="1"/>
</dbReference>
<keyword evidence="4" id="KW-0677">Repeat</keyword>
<evidence type="ECO:0000256" key="7">
    <source>
        <dbReference type="ARBA" id="ARBA00023209"/>
    </source>
</evidence>
<dbReference type="CDD" id="cd09110">
    <property type="entry name" value="PLDc_CLS_1"/>
    <property type="match status" value="1"/>
</dbReference>
<comment type="catalytic activity">
    <reaction evidence="9">
        <text>2 a 1,2-diacyl-sn-glycero-3-phospho-(1'-sn-glycerol) = a cardiolipin + glycerol</text>
        <dbReference type="Rhea" id="RHEA:31451"/>
        <dbReference type="ChEBI" id="CHEBI:17754"/>
        <dbReference type="ChEBI" id="CHEBI:62237"/>
        <dbReference type="ChEBI" id="CHEBI:64716"/>
    </reaction>
</comment>
<keyword evidence="7 9" id="KW-0594">Phospholipid biosynthesis</keyword>
<evidence type="ECO:0000256" key="3">
    <source>
        <dbReference type="ARBA" id="ARBA00022679"/>
    </source>
</evidence>
<comment type="function">
    <text evidence="9">Catalyzes the phosphatidyl group transfer from one phosphatidylglycerol molecule to another to form cardiolipin (CL) (diphosphatidylglycerol) and glycerol.</text>
</comment>
<dbReference type="InterPro" id="IPR001736">
    <property type="entry name" value="PLipase_D/transphosphatidylase"/>
</dbReference>
<evidence type="ECO:0000256" key="6">
    <source>
        <dbReference type="ARBA" id="ARBA00023136"/>
    </source>
</evidence>
<evidence type="ECO:0000256" key="5">
    <source>
        <dbReference type="ARBA" id="ARBA00023098"/>
    </source>
</evidence>
<evidence type="ECO:0000256" key="1">
    <source>
        <dbReference type="ARBA" id="ARBA00022475"/>
    </source>
</evidence>
<proteinExistence type="inferred from homology"/>
<sequence length="399" mass="45391">MNFEWREGNQVELLINGCQFFPSVFDSIRSARHEILLETFIIFDDEVGRELKDALLEAAAKQVKIDITVDGYGTADLNSDYIADLKAAGINMHIYDPRPRRLGMRTNLFRRLHRKIVVVDGEVAYIGGINFGADHLPEKDPMGKQDYAVRVHGPIVDDIRAAATSFLLEHQAIQELPELTSAAPEAGKADILMAIRDNNSHPTDIEDQYLLAIQSASSRLIIANAYFFPSYRIWHELANASRRGVKVTLILQGQPDRPWTRSLSSFLYSRLLNVGVRIYEYKERPLHGKIAIVDHEWVTVGSSNLDPLSLSLNLEANLFIRDARLNKNVYEHLVDIVNNSSQEVTREIATKGHWWRAPFTVASFHFLRHFPNIVGWRPAHSPKIKPLTVKTSKKKRVLR</sequence>
<keyword evidence="1 9" id="KW-1003">Cell membrane</keyword>
<name>A0A1I7KMH1_9GAMM</name>
<dbReference type="InterPro" id="IPR030872">
    <property type="entry name" value="Cardiolipin_synth_ClsB"/>
</dbReference>
<feature type="active site" evidence="9">
    <location>
        <position position="287"/>
    </location>
</feature>
<keyword evidence="2 9" id="KW-0444">Lipid biosynthesis</keyword>
<feature type="active site" evidence="9">
    <location>
        <position position="289"/>
    </location>
</feature>
<protein>
    <recommendedName>
        <fullName evidence="9">Cardiolipin synthase B</fullName>
        <shortName evidence="9">CL synthase</shortName>
        <ecNumber evidence="9">2.7.8.-</ecNumber>
    </recommendedName>
</protein>
<dbReference type="SUPFAM" id="SSF56024">
    <property type="entry name" value="Phospholipase D/nuclease"/>
    <property type="match status" value="2"/>
</dbReference>
<dbReference type="HAMAP" id="MF_01917">
    <property type="entry name" value="Cardiolipin_synth_ClsB"/>
    <property type="match status" value="1"/>
</dbReference>
<feature type="active site" evidence="9">
    <location>
        <position position="115"/>
    </location>
</feature>
<dbReference type="STRING" id="463301.SAMN04487955_1275"/>
<evidence type="ECO:0000256" key="4">
    <source>
        <dbReference type="ARBA" id="ARBA00022737"/>
    </source>
</evidence>